<feature type="transmembrane region" description="Helical" evidence="1">
    <location>
        <begin position="34"/>
        <end position="55"/>
    </location>
</feature>
<proteinExistence type="predicted"/>
<protein>
    <submittedName>
        <fullName evidence="2">Uncharacterized protein</fullName>
    </submittedName>
</protein>
<sequence length="90" mass="9974">MKKKSSSFEITKDGMVISPNGAPMSKIFFAYLKVKASTIVFVIVMAVLFVCYIGAGYVTLFSTFSTMGMGVFVLLSIILFWSLNKRPKKT</sequence>
<feature type="transmembrane region" description="Helical" evidence="1">
    <location>
        <begin position="61"/>
        <end position="83"/>
    </location>
</feature>
<comment type="caution">
    <text evidence="2">The sequence shown here is derived from an EMBL/GenBank/DDBJ whole genome shotgun (WGS) entry which is preliminary data.</text>
</comment>
<accession>A0A1F6VMX4</accession>
<dbReference type="AlphaFoldDB" id="A0A1F6VMX4"/>
<evidence type="ECO:0000313" key="2">
    <source>
        <dbReference type="EMBL" id="OGI70932.1"/>
    </source>
</evidence>
<dbReference type="Proteomes" id="UP000177112">
    <property type="component" value="Unassembled WGS sequence"/>
</dbReference>
<dbReference type="EMBL" id="MFTY01000024">
    <property type="protein sequence ID" value="OGI70932.1"/>
    <property type="molecule type" value="Genomic_DNA"/>
</dbReference>
<keyword evidence="1" id="KW-1133">Transmembrane helix</keyword>
<name>A0A1F6VMX4_9BACT</name>
<evidence type="ECO:0000256" key="1">
    <source>
        <dbReference type="SAM" id="Phobius"/>
    </source>
</evidence>
<evidence type="ECO:0000313" key="3">
    <source>
        <dbReference type="Proteomes" id="UP000177112"/>
    </source>
</evidence>
<organism evidence="2 3">
    <name type="scientific">Candidatus Nomurabacteria bacterium RIFCSPHIGHO2_02_FULL_35_13</name>
    <dbReference type="NCBI Taxonomy" id="1801748"/>
    <lineage>
        <taxon>Bacteria</taxon>
        <taxon>Candidatus Nomuraibacteriota</taxon>
    </lineage>
</organism>
<keyword evidence="1" id="KW-0812">Transmembrane</keyword>
<gene>
    <name evidence="2" type="ORF">A3B84_02215</name>
</gene>
<dbReference type="STRING" id="1801748.A3B84_02215"/>
<reference evidence="2 3" key="1">
    <citation type="journal article" date="2016" name="Nat. Commun.">
        <title>Thousands of microbial genomes shed light on interconnected biogeochemical processes in an aquifer system.</title>
        <authorList>
            <person name="Anantharaman K."/>
            <person name="Brown C.T."/>
            <person name="Hug L.A."/>
            <person name="Sharon I."/>
            <person name="Castelle C.J."/>
            <person name="Probst A.J."/>
            <person name="Thomas B.C."/>
            <person name="Singh A."/>
            <person name="Wilkins M.J."/>
            <person name="Karaoz U."/>
            <person name="Brodie E.L."/>
            <person name="Williams K.H."/>
            <person name="Hubbard S.S."/>
            <person name="Banfield J.F."/>
        </authorList>
    </citation>
    <scope>NUCLEOTIDE SEQUENCE [LARGE SCALE GENOMIC DNA]</scope>
</reference>
<keyword evidence="1" id="KW-0472">Membrane</keyword>